<dbReference type="EMBL" id="CAJJDM010000098">
    <property type="protein sequence ID" value="CAD8094288.1"/>
    <property type="molecule type" value="Genomic_DNA"/>
</dbReference>
<sequence>MLTYSCLVQSYMIQTNSLSNWFLNLYKTWMINIVSQHQIVLKIDLETELIELGNMVFRFPFQCTIQNVNQNNSILNKEFQIKNCQMLWVNQILLFIIQAFYLTIQKKKRCLFILKQTQALLTILNLDGTLKIGVSQPNIQLKKENTSIFIQILMRVHKYKCKVEQKQNFKQSSLDPNQIIFIES</sequence>
<keyword evidence="1" id="KW-1133">Transmembrane helix</keyword>
<gene>
    <name evidence="2" type="ORF">PPRIM_AZ9-3.1.T0950094</name>
</gene>
<organism evidence="2 3">
    <name type="scientific">Paramecium primaurelia</name>
    <dbReference type="NCBI Taxonomy" id="5886"/>
    <lineage>
        <taxon>Eukaryota</taxon>
        <taxon>Sar</taxon>
        <taxon>Alveolata</taxon>
        <taxon>Ciliophora</taxon>
        <taxon>Intramacronucleata</taxon>
        <taxon>Oligohymenophorea</taxon>
        <taxon>Peniculida</taxon>
        <taxon>Parameciidae</taxon>
        <taxon>Paramecium</taxon>
    </lineage>
</organism>
<accession>A0A8S1NP85</accession>
<keyword evidence="1" id="KW-0812">Transmembrane</keyword>
<evidence type="ECO:0000313" key="2">
    <source>
        <dbReference type="EMBL" id="CAD8094288.1"/>
    </source>
</evidence>
<name>A0A8S1NP85_PARPR</name>
<reference evidence="2" key="1">
    <citation type="submission" date="2021-01" db="EMBL/GenBank/DDBJ databases">
        <authorList>
            <consortium name="Genoscope - CEA"/>
            <person name="William W."/>
        </authorList>
    </citation>
    <scope>NUCLEOTIDE SEQUENCE</scope>
</reference>
<evidence type="ECO:0000313" key="3">
    <source>
        <dbReference type="Proteomes" id="UP000688137"/>
    </source>
</evidence>
<feature type="transmembrane region" description="Helical" evidence="1">
    <location>
        <begin position="86"/>
        <end position="104"/>
    </location>
</feature>
<proteinExistence type="predicted"/>
<dbReference type="AlphaFoldDB" id="A0A8S1NP85"/>
<evidence type="ECO:0000256" key="1">
    <source>
        <dbReference type="SAM" id="Phobius"/>
    </source>
</evidence>
<keyword evidence="3" id="KW-1185">Reference proteome</keyword>
<protein>
    <recommendedName>
        <fullName evidence="4">Transmembrane protein</fullName>
    </recommendedName>
</protein>
<evidence type="ECO:0008006" key="4">
    <source>
        <dbReference type="Google" id="ProtNLM"/>
    </source>
</evidence>
<dbReference type="Proteomes" id="UP000688137">
    <property type="component" value="Unassembled WGS sequence"/>
</dbReference>
<keyword evidence="1" id="KW-0472">Membrane</keyword>
<comment type="caution">
    <text evidence="2">The sequence shown here is derived from an EMBL/GenBank/DDBJ whole genome shotgun (WGS) entry which is preliminary data.</text>
</comment>